<evidence type="ECO:0000256" key="2">
    <source>
        <dbReference type="SAM" id="Phobius"/>
    </source>
</evidence>
<comment type="caution">
    <text evidence="3">The sequence shown here is derived from an EMBL/GenBank/DDBJ whole genome shotgun (WGS) entry which is preliminary data.</text>
</comment>
<dbReference type="Proteomes" id="UP000266693">
    <property type="component" value="Unassembled WGS sequence"/>
</dbReference>
<keyword evidence="2" id="KW-1133">Transmembrane helix</keyword>
<accession>A0A396S5S0</accession>
<sequence length="120" mass="12214">MRAIDWAVRTLLLVLAGMATLAVIGSIAAIPAGGLPQGIERMMPGESPQALAPGEPVTAGDAATTDQTVAPAPPPRPQADAWAESLTYAVIALAGIAAAGLIVLMRIAGHLGEIARRDRM</sequence>
<evidence type="ECO:0000313" key="4">
    <source>
        <dbReference type="Proteomes" id="UP000266693"/>
    </source>
</evidence>
<proteinExistence type="predicted"/>
<evidence type="ECO:0000313" key="3">
    <source>
        <dbReference type="EMBL" id="RHW18755.1"/>
    </source>
</evidence>
<name>A0A396S5S0_9SPHN</name>
<dbReference type="OrthoDB" id="10011223at2"/>
<keyword evidence="2" id="KW-0812">Transmembrane</keyword>
<dbReference type="AlphaFoldDB" id="A0A396S5S0"/>
<keyword evidence="4" id="KW-1185">Reference proteome</keyword>
<evidence type="ECO:0000256" key="1">
    <source>
        <dbReference type="SAM" id="MobiDB-lite"/>
    </source>
</evidence>
<feature type="region of interest" description="Disordered" evidence="1">
    <location>
        <begin position="39"/>
        <end position="78"/>
    </location>
</feature>
<dbReference type="RefSeq" id="WP_118862262.1">
    <property type="nucleotide sequence ID" value="NZ_QWLV01000001.1"/>
</dbReference>
<keyword evidence="2" id="KW-0472">Membrane</keyword>
<dbReference type="EMBL" id="QWLV01000001">
    <property type="protein sequence ID" value="RHW18755.1"/>
    <property type="molecule type" value="Genomic_DNA"/>
</dbReference>
<feature type="transmembrane region" description="Helical" evidence="2">
    <location>
        <begin position="86"/>
        <end position="109"/>
    </location>
</feature>
<organism evidence="3 4">
    <name type="scientific">Sphingomonas gilva</name>
    <dbReference type="NCBI Taxonomy" id="2305907"/>
    <lineage>
        <taxon>Bacteria</taxon>
        <taxon>Pseudomonadati</taxon>
        <taxon>Pseudomonadota</taxon>
        <taxon>Alphaproteobacteria</taxon>
        <taxon>Sphingomonadales</taxon>
        <taxon>Sphingomonadaceae</taxon>
        <taxon>Sphingomonas</taxon>
    </lineage>
</organism>
<gene>
    <name evidence="3" type="ORF">D1610_00920</name>
</gene>
<protein>
    <submittedName>
        <fullName evidence="3">Uncharacterized protein</fullName>
    </submittedName>
</protein>
<reference evidence="3 4" key="1">
    <citation type="submission" date="2018-08" db="EMBL/GenBank/DDBJ databases">
        <title>The multiple taxonomic identification of Sphingomonas gilva.</title>
        <authorList>
            <person name="Zhu D."/>
            <person name="Zheng S."/>
        </authorList>
    </citation>
    <scope>NUCLEOTIDE SEQUENCE [LARGE SCALE GENOMIC DNA]</scope>
    <source>
        <strain evidence="3 4">ZDH117</strain>
    </source>
</reference>